<dbReference type="GO" id="GO:0005930">
    <property type="term" value="C:axoneme"/>
    <property type="evidence" value="ECO:0007669"/>
    <property type="project" value="UniProtKB-SubCell"/>
</dbReference>
<organism evidence="10 11">
    <name type="scientific">Aromia moschata</name>
    <dbReference type="NCBI Taxonomy" id="1265417"/>
    <lineage>
        <taxon>Eukaryota</taxon>
        <taxon>Metazoa</taxon>
        <taxon>Ecdysozoa</taxon>
        <taxon>Arthropoda</taxon>
        <taxon>Hexapoda</taxon>
        <taxon>Insecta</taxon>
        <taxon>Pterygota</taxon>
        <taxon>Neoptera</taxon>
        <taxon>Endopterygota</taxon>
        <taxon>Coleoptera</taxon>
        <taxon>Polyphaga</taxon>
        <taxon>Cucujiformia</taxon>
        <taxon>Chrysomeloidea</taxon>
        <taxon>Cerambycidae</taxon>
        <taxon>Cerambycinae</taxon>
        <taxon>Callichromatini</taxon>
        <taxon>Aromia</taxon>
    </lineage>
</organism>
<dbReference type="InterPro" id="IPR036322">
    <property type="entry name" value="WD40_repeat_dom_sf"/>
</dbReference>
<dbReference type="Pfam" id="PF00400">
    <property type="entry name" value="WD40"/>
    <property type="match status" value="2"/>
</dbReference>
<keyword evidence="5 9" id="KW-0175">Coiled coil</keyword>
<comment type="caution">
    <text evidence="10">The sequence shown here is derived from an EMBL/GenBank/DDBJ whole genome shotgun (WGS) entry which is preliminary data.</text>
</comment>
<dbReference type="Proteomes" id="UP001162162">
    <property type="component" value="Unassembled WGS sequence"/>
</dbReference>
<dbReference type="GO" id="GO:0003341">
    <property type="term" value="P:cilium movement"/>
    <property type="evidence" value="ECO:0007669"/>
    <property type="project" value="UniProtKB-ARBA"/>
</dbReference>
<dbReference type="SUPFAM" id="SSF50978">
    <property type="entry name" value="WD40 repeat-like"/>
    <property type="match status" value="1"/>
</dbReference>
<feature type="coiled-coil region" evidence="9">
    <location>
        <begin position="415"/>
        <end position="442"/>
    </location>
</feature>
<dbReference type="PANTHER" id="PTHR14885">
    <property type="entry name" value="CILIA- AND FLAGELLA-ASSOCIATED PROTEIN 43-RELATED"/>
    <property type="match status" value="1"/>
</dbReference>
<evidence type="ECO:0000256" key="1">
    <source>
        <dbReference type="ARBA" id="ARBA00004430"/>
    </source>
</evidence>
<keyword evidence="2" id="KW-0963">Cytoplasm</keyword>
<dbReference type="Gene3D" id="2.130.10.10">
    <property type="entry name" value="YVTN repeat-like/Quinoprotein amine dehydrogenase"/>
    <property type="match status" value="2"/>
</dbReference>
<dbReference type="InterPro" id="IPR001680">
    <property type="entry name" value="WD40_rpt"/>
</dbReference>
<dbReference type="SMART" id="SM00320">
    <property type="entry name" value="WD40"/>
    <property type="match status" value="2"/>
</dbReference>
<keyword evidence="7" id="KW-0966">Cell projection</keyword>
<evidence type="ECO:0000256" key="7">
    <source>
        <dbReference type="ARBA" id="ARBA00023273"/>
    </source>
</evidence>
<accession>A0AAV8YN04</accession>
<protein>
    <submittedName>
        <fullName evidence="10">Uncharacterized protein</fullName>
    </submittedName>
</protein>
<keyword evidence="4" id="KW-0677">Repeat</keyword>
<dbReference type="AlphaFoldDB" id="A0AAV8YN04"/>
<keyword evidence="3 8" id="KW-0853">WD repeat</keyword>
<dbReference type="EMBL" id="JAPWTK010000074">
    <property type="protein sequence ID" value="KAJ8952048.1"/>
    <property type="molecule type" value="Genomic_DNA"/>
</dbReference>
<evidence type="ECO:0000256" key="3">
    <source>
        <dbReference type="ARBA" id="ARBA00022574"/>
    </source>
</evidence>
<keyword evidence="6" id="KW-0206">Cytoskeleton</keyword>
<feature type="coiled-coil region" evidence="9">
    <location>
        <begin position="187"/>
        <end position="217"/>
    </location>
</feature>
<evidence type="ECO:0000256" key="5">
    <source>
        <dbReference type="ARBA" id="ARBA00023054"/>
    </source>
</evidence>
<sequence>MQSLTYQQAFYVAKKIYYVGLADRPAIQWCEADGHCLQSFRPTIWQTLALVLITGDIILAGFDDGQIRVCYVNMTSEERITMQITQVIKPHNKSLTVMSVNPSATILVSGGEDMTIFIFQLEKDEYADNFLIPIGFLPAPDVVTCITWHFANSYEVLVGCLHGKMMQPQFNVFKTYKSQIRRDIKIKEIQDRKAKKLAKKLEELERVKKENPGLEIDEDAFLADSESEEQLEPLHIPEVPNKILWLRYTENRTIWLSMGGFDAGYIYEYLIDQKDDTPYRFKMVDDADDIEISSYVYSRRKEYLIFAMEDGTIRVNRVNPHDFRDLSDYWTLAMHDNQNGLIPRMCFSNDERYFFSCGSDGNVFAYRFQPDDYVYSETIAPKHRISRPTGIKDVEPYTKLSLEETKIKAENDRVLKLANQRKAKVREILKNLKQRYARVLTRNAKLLPSQVIPREKLELDPRISEEVDKSFEDKLNLVKRKLAYDVEKSEVRMKKLLSHFTDPVDIHPFKLKGINDNDLYVLTIRQRQVLPEFFEMLDFVRNKVIAEQSKGRE</sequence>
<evidence type="ECO:0000313" key="11">
    <source>
        <dbReference type="Proteomes" id="UP001162162"/>
    </source>
</evidence>
<dbReference type="InterPro" id="IPR015943">
    <property type="entry name" value="WD40/YVTN_repeat-like_dom_sf"/>
</dbReference>
<evidence type="ECO:0000256" key="6">
    <source>
        <dbReference type="ARBA" id="ARBA00023212"/>
    </source>
</evidence>
<reference evidence="10" key="1">
    <citation type="journal article" date="2023" name="Insect Mol. Biol.">
        <title>Genome sequencing provides insights into the evolution of gene families encoding plant cell wall-degrading enzymes in longhorned beetles.</title>
        <authorList>
            <person name="Shin N.R."/>
            <person name="Okamura Y."/>
            <person name="Kirsch R."/>
            <person name="Pauchet Y."/>
        </authorList>
    </citation>
    <scope>NUCLEOTIDE SEQUENCE</scope>
    <source>
        <strain evidence="10">AMC_N1</strain>
    </source>
</reference>
<keyword evidence="11" id="KW-1185">Reference proteome</keyword>
<proteinExistence type="predicted"/>
<gene>
    <name evidence="10" type="ORF">NQ318_010958</name>
</gene>
<evidence type="ECO:0000256" key="4">
    <source>
        <dbReference type="ARBA" id="ARBA00022737"/>
    </source>
</evidence>
<feature type="repeat" description="WD" evidence="8">
    <location>
        <begin position="88"/>
        <end position="129"/>
    </location>
</feature>
<dbReference type="PANTHER" id="PTHR14885:SF3">
    <property type="entry name" value="CILIA- AND FLAGELLA-ASSOCIATED PROTEIN 44"/>
    <property type="match status" value="1"/>
</dbReference>
<comment type="subcellular location">
    <subcellularLocation>
        <location evidence="1">Cytoplasm</location>
        <location evidence="1">Cytoskeleton</location>
        <location evidence="1">Cilium axoneme</location>
    </subcellularLocation>
</comment>
<evidence type="ECO:0000256" key="9">
    <source>
        <dbReference type="SAM" id="Coils"/>
    </source>
</evidence>
<evidence type="ECO:0000256" key="2">
    <source>
        <dbReference type="ARBA" id="ARBA00022490"/>
    </source>
</evidence>
<evidence type="ECO:0000313" key="10">
    <source>
        <dbReference type="EMBL" id="KAJ8952048.1"/>
    </source>
</evidence>
<dbReference type="PROSITE" id="PS50082">
    <property type="entry name" value="WD_REPEATS_2"/>
    <property type="match status" value="1"/>
</dbReference>
<name>A0AAV8YN04_9CUCU</name>
<evidence type="ECO:0000256" key="8">
    <source>
        <dbReference type="PROSITE-ProRule" id="PRU00221"/>
    </source>
</evidence>